<comment type="caution">
    <text evidence="2">The sequence shown here is derived from an EMBL/GenBank/DDBJ whole genome shotgun (WGS) entry which is preliminary data.</text>
</comment>
<dbReference type="GO" id="GO:0008168">
    <property type="term" value="F:methyltransferase activity"/>
    <property type="evidence" value="ECO:0007669"/>
    <property type="project" value="UniProtKB-KW"/>
</dbReference>
<organism evidence="2 3">
    <name type="scientific">Alteromonas aquimaris</name>
    <dbReference type="NCBI Taxonomy" id="2998417"/>
    <lineage>
        <taxon>Bacteria</taxon>
        <taxon>Pseudomonadati</taxon>
        <taxon>Pseudomonadota</taxon>
        <taxon>Gammaproteobacteria</taxon>
        <taxon>Alteromonadales</taxon>
        <taxon>Alteromonadaceae</taxon>
        <taxon>Alteromonas/Salinimonas group</taxon>
        <taxon>Alteromonas</taxon>
    </lineage>
</organism>
<dbReference type="InterPro" id="IPR029063">
    <property type="entry name" value="SAM-dependent_MTases_sf"/>
</dbReference>
<dbReference type="EMBL" id="JAPFRD010000005">
    <property type="protein sequence ID" value="MCW8107746.1"/>
    <property type="molecule type" value="Genomic_DNA"/>
</dbReference>
<dbReference type="InterPro" id="IPR008884">
    <property type="entry name" value="TylF_MeTrfase"/>
</dbReference>
<dbReference type="EC" id="2.1.1.-" evidence="2"/>
<dbReference type="Gene3D" id="3.40.50.150">
    <property type="entry name" value="Vaccinia Virus protein VP39"/>
    <property type="match status" value="1"/>
</dbReference>
<feature type="repeat" description="TPR" evidence="1">
    <location>
        <begin position="99"/>
        <end position="132"/>
    </location>
</feature>
<dbReference type="InterPro" id="IPR011990">
    <property type="entry name" value="TPR-like_helical_dom_sf"/>
</dbReference>
<keyword evidence="3" id="KW-1185">Reference proteome</keyword>
<gene>
    <name evidence="2" type="ORF">OPS25_04410</name>
</gene>
<dbReference type="SUPFAM" id="SSF48452">
    <property type="entry name" value="TPR-like"/>
    <property type="match status" value="1"/>
</dbReference>
<reference evidence="2" key="1">
    <citation type="submission" date="2022-11" db="EMBL/GenBank/DDBJ databases">
        <title>Alteromonas sp. nov., isolated from sea water of the Qingdao.</title>
        <authorList>
            <person name="Wang Q."/>
        </authorList>
    </citation>
    <scope>NUCLEOTIDE SEQUENCE</scope>
    <source>
        <strain evidence="2">ASW11-7</strain>
    </source>
</reference>
<evidence type="ECO:0000313" key="2">
    <source>
        <dbReference type="EMBL" id="MCW8107746.1"/>
    </source>
</evidence>
<keyword evidence="2" id="KW-0489">Methyltransferase</keyword>
<protein>
    <submittedName>
        <fullName evidence="2">Class I SAM-dependent methyltransferase</fullName>
        <ecNumber evidence="2">2.1.1.-</ecNumber>
    </submittedName>
</protein>
<dbReference type="Proteomes" id="UP001142810">
    <property type="component" value="Unassembled WGS sequence"/>
</dbReference>
<keyword evidence="2" id="KW-0808">Transferase</keyword>
<proteinExistence type="predicted"/>
<sequence length="363" mass="40698">MLDPIRQAETLYNNEDFQAALALYQSMNDSSAHIQWNIARCLWKLGEYPPALQAFESAFTKESSLMHAMSLANAYIMLGLIEKAKQLLVRINMAQPGFANAAVNLGLLQFCEQRHETAIKTVERAFQHNPSDPNILITLYAFYTLTHSTQANALRSHLPQDARTQSHRLSIDFIAQQIDANPKIKVTSSTLENLSLALKHAKLDGSVIECGVYYGRSINFLAAEYSGAIDGFDSFDGLPEKWKADEAEGSYSTGGQLPNVASHVTLHQGWFEDTLPEYAKTQSMPIKLLHIDCDIYSSTKTIFDCLGNLIQSGTIIVFDEFLGYPEYQQHEFKAFYEFIDSSGLAFEFISFSLLPHEATVRIK</sequence>
<evidence type="ECO:0000256" key="1">
    <source>
        <dbReference type="PROSITE-ProRule" id="PRU00339"/>
    </source>
</evidence>
<dbReference type="SMART" id="SM00028">
    <property type="entry name" value="TPR"/>
    <property type="match status" value="2"/>
</dbReference>
<dbReference type="GO" id="GO:0032259">
    <property type="term" value="P:methylation"/>
    <property type="evidence" value="ECO:0007669"/>
    <property type="project" value="UniProtKB-KW"/>
</dbReference>
<dbReference type="PROSITE" id="PS50005">
    <property type="entry name" value="TPR"/>
    <property type="match status" value="1"/>
</dbReference>
<dbReference type="Gene3D" id="1.25.40.10">
    <property type="entry name" value="Tetratricopeptide repeat domain"/>
    <property type="match status" value="2"/>
</dbReference>
<name>A0ABT3P6N9_9ALTE</name>
<evidence type="ECO:0000313" key="3">
    <source>
        <dbReference type="Proteomes" id="UP001142810"/>
    </source>
</evidence>
<dbReference type="RefSeq" id="WP_265616443.1">
    <property type="nucleotide sequence ID" value="NZ_JAPFRD010000005.1"/>
</dbReference>
<keyword evidence="1" id="KW-0802">TPR repeat</keyword>
<dbReference type="Pfam" id="PF13578">
    <property type="entry name" value="Methyltransf_24"/>
    <property type="match status" value="1"/>
</dbReference>
<dbReference type="PANTHER" id="PTHR40036:SF1">
    <property type="entry name" value="MACROCIN O-METHYLTRANSFERASE"/>
    <property type="match status" value="1"/>
</dbReference>
<dbReference type="InterPro" id="IPR019734">
    <property type="entry name" value="TPR_rpt"/>
</dbReference>
<dbReference type="SUPFAM" id="SSF53335">
    <property type="entry name" value="S-adenosyl-L-methionine-dependent methyltransferases"/>
    <property type="match status" value="1"/>
</dbReference>
<accession>A0ABT3P6N9</accession>
<dbReference type="PANTHER" id="PTHR40036">
    <property type="entry name" value="MACROCIN O-METHYLTRANSFERASE"/>
    <property type="match status" value="1"/>
</dbReference>